<dbReference type="AlphaFoldDB" id="A0AB40CGL2"/>
<dbReference type="PANTHER" id="PTHR31656">
    <property type="entry name" value="ROOT CAP DOMAIN-CONTAINING PROTEIN"/>
    <property type="match status" value="1"/>
</dbReference>
<evidence type="ECO:0000313" key="2">
    <source>
        <dbReference type="Proteomes" id="UP001515500"/>
    </source>
</evidence>
<keyword evidence="1" id="KW-0732">Signal</keyword>
<feature type="chain" id="PRO_5044277853" evidence="1">
    <location>
        <begin position="24"/>
        <end position="370"/>
    </location>
</feature>
<evidence type="ECO:0000313" key="3">
    <source>
        <dbReference type="RefSeq" id="XP_039139087.1"/>
    </source>
</evidence>
<organism evidence="2 3">
    <name type="scientific">Dioscorea cayennensis subsp. rotundata</name>
    <name type="common">White Guinea yam</name>
    <name type="synonym">Dioscorea rotundata</name>
    <dbReference type="NCBI Taxonomy" id="55577"/>
    <lineage>
        <taxon>Eukaryota</taxon>
        <taxon>Viridiplantae</taxon>
        <taxon>Streptophyta</taxon>
        <taxon>Embryophyta</taxon>
        <taxon>Tracheophyta</taxon>
        <taxon>Spermatophyta</taxon>
        <taxon>Magnoliopsida</taxon>
        <taxon>Liliopsida</taxon>
        <taxon>Dioscoreales</taxon>
        <taxon>Dioscoreaceae</taxon>
        <taxon>Dioscorea</taxon>
    </lineage>
</organism>
<gene>
    <name evidence="3" type="primary">LOC120276418</name>
</gene>
<dbReference type="Proteomes" id="UP001515500">
    <property type="component" value="Chromosome 14"/>
</dbReference>
<keyword evidence="2" id="KW-1185">Reference proteome</keyword>
<dbReference type="GeneID" id="120276418"/>
<feature type="signal peptide" evidence="1">
    <location>
        <begin position="1"/>
        <end position="23"/>
    </location>
</feature>
<dbReference type="InterPro" id="IPR009646">
    <property type="entry name" value="Root_cap"/>
</dbReference>
<sequence length="370" mass="41190">MKLQHEYHLLLILFLSCISMSFGDLYGNAPPPPPAPSGALAPPPPFKVAGKQFPPESIVCNDPNTSCFGRTLQCPNQCPELKPADPKAKACFIDCNRPGCEDGTCRSRKPNCEGNGAACYDPRFVGGDGIMFYFHGKANHHFVLVSDHNLQINAHFIGIRPAGRPRDFTWIQSLGILFEDHSFTLSATQTSSWDNSLDHLSFTFDDTTIYVDEGYLSSWTSPSNKLNVERTSMVNSVTVTLQNVFEIMVTVVPVTKEDDRIHKYQIPENDCFAHLEVQFKFLKLSEKVEGVLGQTYRPDFENPVKRGVSMPIMSGEERYITSSLLSPSCKYCIFSPEKKKNVVGKKPEISHGAMDCTSEVSNGYGVVCRR</sequence>
<accession>A0AB40CGL2</accession>
<name>A0AB40CGL2_DIOCR</name>
<dbReference type="RefSeq" id="XP_039139087.1">
    <property type="nucleotide sequence ID" value="XM_039283153.1"/>
</dbReference>
<reference evidence="3" key="1">
    <citation type="submission" date="2025-08" db="UniProtKB">
        <authorList>
            <consortium name="RefSeq"/>
        </authorList>
    </citation>
    <scope>IDENTIFICATION</scope>
</reference>
<dbReference type="PROSITE" id="PS51257">
    <property type="entry name" value="PROKAR_LIPOPROTEIN"/>
    <property type="match status" value="1"/>
</dbReference>
<dbReference type="Pfam" id="PF06830">
    <property type="entry name" value="Root_cap"/>
    <property type="match status" value="1"/>
</dbReference>
<proteinExistence type="predicted"/>
<evidence type="ECO:0000256" key="1">
    <source>
        <dbReference type="SAM" id="SignalP"/>
    </source>
</evidence>
<protein>
    <submittedName>
        <fullName evidence="3">Uncharacterized protein LOC120276418</fullName>
    </submittedName>
</protein>